<reference evidence="1 2" key="1">
    <citation type="journal article" date="2013" name="Genome Biol.">
        <title>The genome sequence of the most widely cultivated cacao type and its use to identify candidate genes regulating pod color.</title>
        <authorList>
            <person name="Motamayor J.C."/>
            <person name="Mockaitis K."/>
            <person name="Schmutz J."/>
            <person name="Haiminen N."/>
            <person name="Iii D.L."/>
            <person name="Cornejo O."/>
            <person name="Findley S.D."/>
            <person name="Zheng P."/>
            <person name="Utro F."/>
            <person name="Royaert S."/>
            <person name="Saski C."/>
            <person name="Jenkins J."/>
            <person name="Podicheti R."/>
            <person name="Zhao M."/>
            <person name="Scheffler B.E."/>
            <person name="Stack J.C."/>
            <person name="Feltus F.A."/>
            <person name="Mustiga G.M."/>
            <person name="Amores F."/>
            <person name="Phillips W."/>
            <person name="Marelli J.P."/>
            <person name="May G.D."/>
            <person name="Shapiro H."/>
            <person name="Ma J."/>
            <person name="Bustamante C.D."/>
            <person name="Schnell R.J."/>
            <person name="Main D."/>
            <person name="Gilbert D."/>
            <person name="Parida L."/>
            <person name="Kuhn D.N."/>
        </authorList>
    </citation>
    <scope>NUCLEOTIDE SEQUENCE [LARGE SCALE GENOMIC DNA]</scope>
    <source>
        <strain evidence="2">cv. Matina 1-6</strain>
    </source>
</reference>
<evidence type="ECO:0000313" key="1">
    <source>
        <dbReference type="EMBL" id="EOY03561.1"/>
    </source>
</evidence>
<proteinExistence type="predicted"/>
<dbReference type="AlphaFoldDB" id="A0A061EF58"/>
<organism evidence="1 2">
    <name type="scientific">Theobroma cacao</name>
    <name type="common">Cacao</name>
    <name type="synonym">Cocoa</name>
    <dbReference type="NCBI Taxonomy" id="3641"/>
    <lineage>
        <taxon>Eukaryota</taxon>
        <taxon>Viridiplantae</taxon>
        <taxon>Streptophyta</taxon>
        <taxon>Embryophyta</taxon>
        <taxon>Tracheophyta</taxon>
        <taxon>Spermatophyta</taxon>
        <taxon>Magnoliopsida</taxon>
        <taxon>eudicotyledons</taxon>
        <taxon>Gunneridae</taxon>
        <taxon>Pentapetalae</taxon>
        <taxon>rosids</taxon>
        <taxon>malvids</taxon>
        <taxon>Malvales</taxon>
        <taxon>Malvaceae</taxon>
        <taxon>Byttnerioideae</taxon>
        <taxon>Theobroma</taxon>
    </lineage>
</organism>
<dbReference type="HOGENOM" id="CLU_2594622_0_0_1"/>
<sequence>MEVAMVHGPWKGDQCNKTPIWRTIWLDLATTVPDQHFPAIGSGHGVLDSTVRFGREAPDSVLFAARSGWISIEYISCLIE</sequence>
<name>A0A061EF58_THECC</name>
<keyword evidence="2" id="KW-1185">Reference proteome</keyword>
<dbReference type="EMBL" id="CM001882">
    <property type="protein sequence ID" value="EOY03561.1"/>
    <property type="molecule type" value="Genomic_DNA"/>
</dbReference>
<dbReference type="Gramene" id="EOY03561">
    <property type="protein sequence ID" value="EOY03561"/>
    <property type="gene ID" value="TCM_018675"/>
</dbReference>
<dbReference type="InParanoid" id="A0A061EF58"/>
<gene>
    <name evidence="1" type="ORF">TCM_018675</name>
</gene>
<accession>A0A061EF58</accession>
<evidence type="ECO:0000313" key="2">
    <source>
        <dbReference type="Proteomes" id="UP000026915"/>
    </source>
</evidence>
<dbReference type="Proteomes" id="UP000026915">
    <property type="component" value="Chromosome 4"/>
</dbReference>
<protein>
    <submittedName>
        <fullName evidence="1">Uncharacterized protein</fullName>
    </submittedName>
</protein>